<protein>
    <submittedName>
        <fullName evidence="1">Uncharacterized protein</fullName>
    </submittedName>
</protein>
<keyword evidence="2" id="KW-1185">Reference proteome</keyword>
<name>A0ABX1R7M7_9PSEU</name>
<dbReference type="Proteomes" id="UP001296706">
    <property type="component" value="Unassembled WGS sequence"/>
</dbReference>
<evidence type="ECO:0000313" key="2">
    <source>
        <dbReference type="Proteomes" id="UP001296706"/>
    </source>
</evidence>
<sequence>MVMGRNQIAAYDNARSWILPDHVRSNIPLRGSVGMLGAHNAARGLLVEICRHTGAVPLGLHYHEVARRRGWLTVVTALAGSNGSFLLVTTRSFSDWRRTGDDGWRICINGQDLSTEDRGQTPSVPMQAAIVDRWLNP</sequence>
<gene>
    <name evidence="1" type="ORF">HF577_00880</name>
</gene>
<proteinExistence type="predicted"/>
<reference evidence="1 2" key="1">
    <citation type="submission" date="2020-04" db="EMBL/GenBank/DDBJ databases">
        <authorList>
            <person name="Klaysubun C."/>
            <person name="Duangmal K."/>
            <person name="Lipun K."/>
        </authorList>
    </citation>
    <scope>NUCLEOTIDE SEQUENCE [LARGE SCALE GENOMIC DNA]</scope>
    <source>
        <strain evidence="1 2">JCM 11839</strain>
    </source>
</reference>
<organism evidence="1 2">
    <name type="scientific">Pseudonocardia xinjiangensis</name>
    <dbReference type="NCBI Taxonomy" id="75289"/>
    <lineage>
        <taxon>Bacteria</taxon>
        <taxon>Bacillati</taxon>
        <taxon>Actinomycetota</taxon>
        <taxon>Actinomycetes</taxon>
        <taxon>Pseudonocardiales</taxon>
        <taxon>Pseudonocardiaceae</taxon>
        <taxon>Pseudonocardia</taxon>
    </lineage>
</organism>
<evidence type="ECO:0000313" key="1">
    <source>
        <dbReference type="EMBL" id="NMH75674.1"/>
    </source>
</evidence>
<comment type="caution">
    <text evidence="1">The sequence shown here is derived from an EMBL/GenBank/DDBJ whole genome shotgun (WGS) entry which is preliminary data.</text>
</comment>
<dbReference type="EMBL" id="JAAXKY010000001">
    <property type="protein sequence ID" value="NMH75674.1"/>
    <property type="molecule type" value="Genomic_DNA"/>
</dbReference>
<dbReference type="RefSeq" id="WP_169393736.1">
    <property type="nucleotide sequence ID" value="NZ_BAAAJH010000033.1"/>
</dbReference>
<accession>A0ABX1R7M7</accession>